<evidence type="ECO:0000256" key="7">
    <source>
        <dbReference type="ARBA" id="ARBA00049244"/>
    </source>
</evidence>
<dbReference type="NCBIfam" id="TIGR01128">
    <property type="entry name" value="holA"/>
    <property type="match status" value="1"/>
</dbReference>
<dbReference type="Pfam" id="PF21694">
    <property type="entry name" value="DNA_pol3_delta_C"/>
    <property type="match status" value="1"/>
</dbReference>
<dbReference type="EMBL" id="CADCWF010000333">
    <property type="protein sequence ID" value="CAA9579346.1"/>
    <property type="molecule type" value="Genomic_DNA"/>
</dbReference>
<protein>
    <recommendedName>
        <fullName evidence="1">DNA-directed DNA polymerase</fullName>
        <ecNumber evidence="1">2.7.7.7</ecNumber>
    </recommendedName>
</protein>
<accession>A0A6J4VI79</accession>
<dbReference type="InterPro" id="IPR027417">
    <property type="entry name" value="P-loop_NTPase"/>
</dbReference>
<evidence type="ECO:0000259" key="8">
    <source>
        <dbReference type="Pfam" id="PF21694"/>
    </source>
</evidence>
<evidence type="ECO:0000256" key="6">
    <source>
        <dbReference type="ARBA" id="ARBA00034754"/>
    </source>
</evidence>
<dbReference type="InterPro" id="IPR008921">
    <property type="entry name" value="DNA_pol3_clamp-load_cplx_C"/>
</dbReference>
<gene>
    <name evidence="9" type="ORF">AVDCRST_MAG59-4542</name>
</gene>
<comment type="catalytic activity">
    <reaction evidence="7">
        <text>DNA(n) + a 2'-deoxyribonucleoside 5'-triphosphate = DNA(n+1) + diphosphate</text>
        <dbReference type="Rhea" id="RHEA:22508"/>
        <dbReference type="Rhea" id="RHEA-COMP:17339"/>
        <dbReference type="Rhea" id="RHEA-COMP:17340"/>
        <dbReference type="ChEBI" id="CHEBI:33019"/>
        <dbReference type="ChEBI" id="CHEBI:61560"/>
        <dbReference type="ChEBI" id="CHEBI:173112"/>
        <dbReference type="EC" id="2.7.7.7"/>
    </reaction>
</comment>
<sequence>MIVLVHGPDAAMARGAVADLVRAHDPEGANTSAFDGKEHPLAQIIGAAGSAGFFGVGRVVVVRDLMARVRGGKNATENDGDDSQPGALDLGPLFAAVPPENLLILVDPVLSSVPASVRRAAPKDIRVIAGDPPRGRDLIGWIIRAAAETGGEIDAGAAKLLVESLYPQTWSAKPNNPRYDRPPDLDLLRSRLETLVLYAHPEAVAPAHIRALTEGAPDDRIFRFVEAAATGDLRTAVAELDELLLAGEEPAKLLAQVYGQVELGAVAEVGGRLDPTEIGRQLGLSNPAQMTAVSRGRRSARTGVDSAVAAAVETERGFKTGRIRQPTDALLALLVRLSERQEPGSQGGRAPERMGR</sequence>
<comment type="similarity">
    <text evidence="6">Belongs to the DNA polymerase HolA subunit family.</text>
</comment>
<feature type="domain" description="DNA polymerase III delta subunit-like C-terminal" evidence="8">
    <location>
        <begin position="219"/>
        <end position="325"/>
    </location>
</feature>
<dbReference type="GO" id="GO:0006261">
    <property type="term" value="P:DNA-templated DNA replication"/>
    <property type="evidence" value="ECO:0007669"/>
    <property type="project" value="TreeGrafter"/>
</dbReference>
<keyword evidence="2" id="KW-0808">Transferase</keyword>
<dbReference type="EC" id="2.7.7.7" evidence="1"/>
<evidence type="ECO:0000256" key="5">
    <source>
        <dbReference type="ARBA" id="ARBA00022932"/>
    </source>
</evidence>
<proteinExistence type="inferred from homology"/>
<dbReference type="GO" id="GO:0003887">
    <property type="term" value="F:DNA-directed DNA polymerase activity"/>
    <property type="evidence" value="ECO:0007669"/>
    <property type="project" value="UniProtKB-KW"/>
</dbReference>
<dbReference type="Gene3D" id="1.20.272.10">
    <property type="match status" value="1"/>
</dbReference>
<keyword evidence="4" id="KW-0235">DNA replication</keyword>
<evidence type="ECO:0000313" key="9">
    <source>
        <dbReference type="EMBL" id="CAA9579346.1"/>
    </source>
</evidence>
<dbReference type="Gene3D" id="3.40.50.300">
    <property type="entry name" value="P-loop containing nucleotide triphosphate hydrolases"/>
    <property type="match status" value="1"/>
</dbReference>
<reference evidence="9" key="1">
    <citation type="submission" date="2020-02" db="EMBL/GenBank/DDBJ databases">
        <authorList>
            <person name="Meier V. D."/>
        </authorList>
    </citation>
    <scope>NUCLEOTIDE SEQUENCE</scope>
    <source>
        <strain evidence="9">AVDCRST_MAG59</strain>
    </source>
</reference>
<dbReference type="PANTHER" id="PTHR34388:SF1">
    <property type="entry name" value="DNA POLYMERASE III SUBUNIT DELTA"/>
    <property type="match status" value="1"/>
</dbReference>
<evidence type="ECO:0000256" key="2">
    <source>
        <dbReference type="ARBA" id="ARBA00022679"/>
    </source>
</evidence>
<dbReference type="InterPro" id="IPR048466">
    <property type="entry name" value="DNA_pol3_delta-like_C"/>
</dbReference>
<keyword evidence="3" id="KW-0548">Nucleotidyltransferase</keyword>
<dbReference type="InterPro" id="IPR005790">
    <property type="entry name" value="DNA_polIII_delta"/>
</dbReference>
<dbReference type="PANTHER" id="PTHR34388">
    <property type="entry name" value="DNA POLYMERASE III SUBUNIT DELTA"/>
    <property type="match status" value="1"/>
</dbReference>
<evidence type="ECO:0000256" key="3">
    <source>
        <dbReference type="ARBA" id="ARBA00022695"/>
    </source>
</evidence>
<dbReference type="AlphaFoldDB" id="A0A6J4VI79"/>
<dbReference type="GO" id="GO:0003677">
    <property type="term" value="F:DNA binding"/>
    <property type="evidence" value="ECO:0007669"/>
    <property type="project" value="InterPro"/>
</dbReference>
<evidence type="ECO:0000256" key="4">
    <source>
        <dbReference type="ARBA" id="ARBA00022705"/>
    </source>
</evidence>
<keyword evidence="5" id="KW-0239">DNA-directed DNA polymerase</keyword>
<name>A0A6J4VI79_9BACT</name>
<dbReference type="SUPFAM" id="SSF48019">
    <property type="entry name" value="post-AAA+ oligomerization domain-like"/>
    <property type="match status" value="1"/>
</dbReference>
<organism evidence="9">
    <name type="scientific">uncultured Thermomicrobiales bacterium</name>
    <dbReference type="NCBI Taxonomy" id="1645740"/>
    <lineage>
        <taxon>Bacteria</taxon>
        <taxon>Pseudomonadati</taxon>
        <taxon>Thermomicrobiota</taxon>
        <taxon>Thermomicrobia</taxon>
        <taxon>Thermomicrobiales</taxon>
        <taxon>environmental samples</taxon>
    </lineage>
</organism>
<evidence type="ECO:0000256" key="1">
    <source>
        <dbReference type="ARBA" id="ARBA00012417"/>
    </source>
</evidence>
<dbReference type="GO" id="GO:0009360">
    <property type="term" value="C:DNA polymerase III complex"/>
    <property type="evidence" value="ECO:0007669"/>
    <property type="project" value="TreeGrafter"/>
</dbReference>